<keyword evidence="2" id="KW-0732">Signal</keyword>
<feature type="compositionally biased region" description="Basic residues" evidence="1">
    <location>
        <begin position="319"/>
        <end position="336"/>
    </location>
</feature>
<feature type="compositionally biased region" description="Basic and acidic residues" evidence="1">
    <location>
        <begin position="285"/>
        <end position="301"/>
    </location>
</feature>
<reference evidence="3 4" key="1">
    <citation type="submission" date="2021-06" db="EMBL/GenBank/DDBJ databases">
        <authorList>
            <person name="Kallberg Y."/>
            <person name="Tangrot J."/>
            <person name="Rosling A."/>
        </authorList>
    </citation>
    <scope>NUCLEOTIDE SEQUENCE [LARGE SCALE GENOMIC DNA]</scope>
    <source>
        <strain evidence="3 4">120-4 pot B 10/14</strain>
    </source>
</reference>
<accession>A0ABN7UNS9</accession>
<evidence type="ECO:0000313" key="3">
    <source>
        <dbReference type="EMBL" id="CAG8626673.1"/>
    </source>
</evidence>
<feature type="compositionally biased region" description="Basic and acidic residues" evidence="1">
    <location>
        <begin position="259"/>
        <end position="278"/>
    </location>
</feature>
<proteinExistence type="predicted"/>
<feature type="compositionally biased region" description="Basic and acidic residues" evidence="1">
    <location>
        <begin position="233"/>
        <end position="243"/>
    </location>
</feature>
<evidence type="ECO:0000256" key="2">
    <source>
        <dbReference type="SAM" id="SignalP"/>
    </source>
</evidence>
<dbReference type="EMBL" id="CAJVQB010004095">
    <property type="protein sequence ID" value="CAG8626673.1"/>
    <property type="molecule type" value="Genomic_DNA"/>
</dbReference>
<comment type="caution">
    <text evidence="3">The sequence shown here is derived from an EMBL/GenBank/DDBJ whole genome shotgun (WGS) entry which is preliminary data.</text>
</comment>
<gene>
    <name evidence="3" type="ORF">GMARGA_LOCUS8113</name>
</gene>
<protein>
    <submittedName>
        <fullName evidence="3">29586_t:CDS:1</fullName>
    </submittedName>
</protein>
<keyword evidence="4" id="KW-1185">Reference proteome</keyword>
<sequence length="336" mass="38245">MLTHISLLIIIIAVKNSRSCSHGIARYKLSNQSTQTIKWKYFIPADSPIQQFEAGDIVFFSGKYVVESAEQCVIVAYASIINSGNPGRKFNTNNFPICDPHRMFYVGINQKLMETEDFIHFSAECTEYNSVTGSNNIKIEMTILYPSQSVRFKYLGLLGANIKTGNKYIVSGLVKFSNKGRMMIEAMNIDYVKSAKFSYNISKSPSTIKTNTRSIIDIIADNVKSINSQSKKPKLDTSSKESDNITTSKSYETSKTSTTKKEEHGSSSEKKEQIHIDSEMSNNYQEKKIKQDKDECARYSERDEENSQNEEQKEAFQAKPKKRSTRLNKKKKEKKQ</sequence>
<name>A0ABN7UNS9_GIGMA</name>
<feature type="region of interest" description="Disordered" evidence="1">
    <location>
        <begin position="228"/>
        <end position="336"/>
    </location>
</feature>
<organism evidence="3 4">
    <name type="scientific">Gigaspora margarita</name>
    <dbReference type="NCBI Taxonomy" id="4874"/>
    <lineage>
        <taxon>Eukaryota</taxon>
        <taxon>Fungi</taxon>
        <taxon>Fungi incertae sedis</taxon>
        <taxon>Mucoromycota</taxon>
        <taxon>Glomeromycotina</taxon>
        <taxon>Glomeromycetes</taxon>
        <taxon>Diversisporales</taxon>
        <taxon>Gigasporaceae</taxon>
        <taxon>Gigaspora</taxon>
    </lineage>
</organism>
<dbReference type="Proteomes" id="UP000789901">
    <property type="component" value="Unassembled WGS sequence"/>
</dbReference>
<feature type="compositionally biased region" description="Low complexity" evidence="1">
    <location>
        <begin position="246"/>
        <end position="257"/>
    </location>
</feature>
<feature type="chain" id="PRO_5047003027" evidence="2">
    <location>
        <begin position="20"/>
        <end position="336"/>
    </location>
</feature>
<evidence type="ECO:0000313" key="4">
    <source>
        <dbReference type="Proteomes" id="UP000789901"/>
    </source>
</evidence>
<feature type="signal peptide" evidence="2">
    <location>
        <begin position="1"/>
        <end position="19"/>
    </location>
</feature>
<evidence type="ECO:0000256" key="1">
    <source>
        <dbReference type="SAM" id="MobiDB-lite"/>
    </source>
</evidence>